<dbReference type="InterPro" id="IPR003346">
    <property type="entry name" value="Transposase_20"/>
</dbReference>
<evidence type="ECO:0000259" key="1">
    <source>
        <dbReference type="Pfam" id="PF01548"/>
    </source>
</evidence>
<reference evidence="3 4" key="1">
    <citation type="submission" date="2024-06" db="EMBL/GenBank/DDBJ databases">
        <authorList>
            <person name="Kim D.-U."/>
        </authorList>
    </citation>
    <scope>NUCLEOTIDE SEQUENCE [LARGE SCALE GENOMIC DNA]</scope>
    <source>
        <strain evidence="3 4">KACC15460</strain>
    </source>
</reference>
<feature type="domain" description="Transposase IS110-like N-terminal" evidence="1">
    <location>
        <begin position="79"/>
        <end position="183"/>
    </location>
</feature>
<name>A0ABV2DQI3_9HYPH</name>
<dbReference type="PANTHER" id="PTHR33055:SF3">
    <property type="entry name" value="PUTATIVE TRANSPOSASE FOR IS117-RELATED"/>
    <property type="match status" value="1"/>
</dbReference>
<dbReference type="Pfam" id="PF02371">
    <property type="entry name" value="Transposase_20"/>
    <property type="match status" value="1"/>
</dbReference>
<proteinExistence type="predicted"/>
<dbReference type="Proteomes" id="UP001548832">
    <property type="component" value="Unassembled WGS sequence"/>
</dbReference>
<sequence>MENISFQSELPTAIRVDLGAIFVSLELSRSTWLITSLSPGGGEKMSRHVVSGGDVAELMNLFDHIRKKAHSRTGCSFPIVTIQEAGLDGFWIHRVLEANGIESHVVDAASIAASRRRRRAKTDRIDGEALVRALLAFKRGEPRVCAMVRAPSPEEEDRRRVCRERKVLIAERVEHVNRIKGLLFAQGVSGYVPLRKDRRKQLESLRTGDGRPLPKHISAQIERELDRLELLLEHIVAVEHARDAMIAVTKDVMTTASTPAARLCALKGIGAEFAAILWGEGLSRHFDNRRQVAAYAGLAPTPWQSGTVDREQGVSKAGNPRLRTTMIQLSWLWLRNQPMSALTGWFMERVQSNDGRMKKSAIVALARKLLIALWKYVTFGVVIEGAVMKTA</sequence>
<dbReference type="Pfam" id="PF01548">
    <property type="entry name" value="DEDD_Tnp_IS110"/>
    <property type="match status" value="1"/>
</dbReference>
<evidence type="ECO:0000313" key="4">
    <source>
        <dbReference type="Proteomes" id="UP001548832"/>
    </source>
</evidence>
<keyword evidence="4" id="KW-1185">Reference proteome</keyword>
<dbReference type="PANTHER" id="PTHR33055">
    <property type="entry name" value="TRANSPOSASE FOR INSERTION SEQUENCE ELEMENT IS1111A"/>
    <property type="match status" value="1"/>
</dbReference>
<evidence type="ECO:0000259" key="2">
    <source>
        <dbReference type="Pfam" id="PF02371"/>
    </source>
</evidence>
<dbReference type="RefSeq" id="WP_354464486.1">
    <property type="nucleotide sequence ID" value="NZ_JBEWSZ010000008.1"/>
</dbReference>
<protein>
    <submittedName>
        <fullName evidence="3">IS110 family transposase</fullName>
    </submittedName>
</protein>
<gene>
    <name evidence="3" type="ORF">ABVQ20_35505</name>
</gene>
<dbReference type="EMBL" id="JBEWSZ010000008">
    <property type="protein sequence ID" value="MET2832263.1"/>
    <property type="molecule type" value="Genomic_DNA"/>
</dbReference>
<evidence type="ECO:0000313" key="3">
    <source>
        <dbReference type="EMBL" id="MET2832263.1"/>
    </source>
</evidence>
<dbReference type="InterPro" id="IPR002525">
    <property type="entry name" value="Transp_IS110-like_N"/>
</dbReference>
<accession>A0ABV2DQI3</accession>
<comment type="caution">
    <text evidence="3">The sequence shown here is derived from an EMBL/GenBank/DDBJ whole genome shotgun (WGS) entry which is preliminary data.</text>
</comment>
<feature type="domain" description="Transposase IS116/IS110/IS902 C-terminal" evidence="2">
    <location>
        <begin position="261"/>
        <end position="338"/>
    </location>
</feature>
<organism evidence="3 4">
    <name type="scientific">Mesorhizobium shangrilense</name>
    <dbReference type="NCBI Taxonomy" id="460060"/>
    <lineage>
        <taxon>Bacteria</taxon>
        <taxon>Pseudomonadati</taxon>
        <taxon>Pseudomonadota</taxon>
        <taxon>Alphaproteobacteria</taxon>
        <taxon>Hyphomicrobiales</taxon>
        <taxon>Phyllobacteriaceae</taxon>
        <taxon>Mesorhizobium</taxon>
    </lineage>
</organism>
<dbReference type="InterPro" id="IPR047650">
    <property type="entry name" value="Transpos_IS110"/>
</dbReference>
<dbReference type="NCBIfam" id="NF033542">
    <property type="entry name" value="transpos_IS110"/>
    <property type="match status" value="1"/>
</dbReference>